<protein>
    <recommendedName>
        <fullName evidence="6">HTH marR-type domain-containing protein</fullName>
    </recommendedName>
</protein>
<evidence type="ECO:0000313" key="5">
    <source>
        <dbReference type="Proteomes" id="UP000219559"/>
    </source>
</evidence>
<comment type="caution">
    <text evidence="4">The sequence shown here is derived from an EMBL/GenBank/DDBJ whole genome shotgun (WGS) entry which is preliminary data.</text>
</comment>
<evidence type="ECO:0000256" key="2">
    <source>
        <dbReference type="ARBA" id="ARBA00023125"/>
    </source>
</evidence>
<evidence type="ECO:0000256" key="3">
    <source>
        <dbReference type="ARBA" id="ARBA00023163"/>
    </source>
</evidence>
<dbReference type="Gene3D" id="1.10.10.10">
    <property type="entry name" value="Winged helix-like DNA-binding domain superfamily/Winged helix DNA-binding domain"/>
    <property type="match status" value="1"/>
</dbReference>
<dbReference type="AlphaFoldDB" id="A0A2A4G5Q5"/>
<dbReference type="SUPFAM" id="SSF46785">
    <property type="entry name" value="Winged helix' DNA-binding domain"/>
    <property type="match status" value="1"/>
</dbReference>
<dbReference type="InterPro" id="IPR036390">
    <property type="entry name" value="WH_DNA-bd_sf"/>
</dbReference>
<keyword evidence="1" id="KW-0805">Transcription regulation</keyword>
<dbReference type="InterPro" id="IPR052362">
    <property type="entry name" value="HTH-GbsR_regulator"/>
</dbReference>
<dbReference type="PANTHER" id="PTHR38465:SF1">
    <property type="entry name" value="HTH-TYPE TRANSCRIPTIONAL REGULATOR MJ1563-RELATED"/>
    <property type="match status" value="1"/>
</dbReference>
<keyword evidence="2" id="KW-0238">DNA-binding</keyword>
<gene>
    <name evidence="4" type="ORF">B7P33_08335</name>
</gene>
<dbReference type="Proteomes" id="UP000219559">
    <property type="component" value="Unassembled WGS sequence"/>
</dbReference>
<keyword evidence="3" id="KW-0804">Transcription</keyword>
<dbReference type="EMBL" id="NBWU01000003">
    <property type="protein sequence ID" value="PCE64299.1"/>
    <property type="molecule type" value="Genomic_DNA"/>
</dbReference>
<evidence type="ECO:0008006" key="6">
    <source>
        <dbReference type="Google" id="ProtNLM"/>
    </source>
</evidence>
<dbReference type="RefSeq" id="WP_097440422.1">
    <property type="nucleotide sequence ID" value="NZ_KZ300476.1"/>
</dbReference>
<organism evidence="4 5">
    <name type="scientific">Sediminicola luteus</name>
    <dbReference type="NCBI Taxonomy" id="319238"/>
    <lineage>
        <taxon>Bacteria</taxon>
        <taxon>Pseudomonadati</taxon>
        <taxon>Bacteroidota</taxon>
        <taxon>Flavobacteriia</taxon>
        <taxon>Flavobacteriales</taxon>
        <taxon>Flavobacteriaceae</taxon>
        <taxon>Sediminicola</taxon>
    </lineage>
</organism>
<dbReference type="InterPro" id="IPR036388">
    <property type="entry name" value="WH-like_DNA-bd_sf"/>
</dbReference>
<accession>A0A2A4G5Q5</accession>
<keyword evidence="5" id="KW-1185">Reference proteome</keyword>
<dbReference type="PANTHER" id="PTHR38465">
    <property type="entry name" value="HTH-TYPE TRANSCRIPTIONAL REGULATOR MJ1563-RELATED"/>
    <property type="match status" value="1"/>
</dbReference>
<evidence type="ECO:0000256" key="1">
    <source>
        <dbReference type="ARBA" id="ARBA00023015"/>
    </source>
</evidence>
<evidence type="ECO:0000313" key="4">
    <source>
        <dbReference type="EMBL" id="PCE64299.1"/>
    </source>
</evidence>
<sequence length="151" mass="17779">MTQQQLETIEEFAEVMRIEGYQPLAGRIVGMFYVSDQKYFTFDEIVETLGYTKGSVSKALKYVQEIGVVAFELKKDIKRRRYFYLNVTNSIAHYHNLIQTFKRQIELHQRCLGFRNGENEELDGFLKNMAEMNAKVHKVLEAELKQRFDVP</sequence>
<dbReference type="OrthoDB" id="1807857at2"/>
<name>A0A2A4G5Q5_9FLAO</name>
<dbReference type="GO" id="GO:0003677">
    <property type="term" value="F:DNA binding"/>
    <property type="evidence" value="ECO:0007669"/>
    <property type="project" value="UniProtKB-KW"/>
</dbReference>
<reference evidence="4 5" key="1">
    <citation type="submission" date="2017-04" db="EMBL/GenBank/DDBJ databases">
        <title>A new member of the family Flavobacteriaceae isolated from ascidians.</title>
        <authorList>
            <person name="Chen L."/>
        </authorList>
    </citation>
    <scope>NUCLEOTIDE SEQUENCE [LARGE SCALE GENOMIC DNA]</scope>
    <source>
        <strain evidence="4 5">HQA918</strain>
    </source>
</reference>
<proteinExistence type="predicted"/>